<evidence type="ECO:0000313" key="2">
    <source>
        <dbReference type="EMBL" id="PON62264.1"/>
    </source>
</evidence>
<proteinExistence type="predicted"/>
<reference evidence="3" key="1">
    <citation type="submission" date="2016-06" db="EMBL/GenBank/DDBJ databases">
        <title>Parallel loss of symbiosis genes in relatives of nitrogen-fixing non-legume Parasponia.</title>
        <authorList>
            <person name="Van Velzen R."/>
            <person name="Holmer R."/>
            <person name="Bu F."/>
            <person name="Rutten L."/>
            <person name="Van Zeijl A."/>
            <person name="Liu W."/>
            <person name="Santuari L."/>
            <person name="Cao Q."/>
            <person name="Sharma T."/>
            <person name="Shen D."/>
            <person name="Roswanjaya Y."/>
            <person name="Wardhani T."/>
            <person name="Kalhor M.S."/>
            <person name="Jansen J."/>
            <person name="Van den Hoogen J."/>
            <person name="Gungor B."/>
            <person name="Hartog M."/>
            <person name="Hontelez J."/>
            <person name="Verver J."/>
            <person name="Yang W.-C."/>
            <person name="Schijlen E."/>
            <person name="Repin R."/>
            <person name="Schilthuizen M."/>
            <person name="Schranz E."/>
            <person name="Heidstra R."/>
            <person name="Miyata K."/>
            <person name="Fedorova E."/>
            <person name="Kohlen W."/>
            <person name="Bisseling T."/>
            <person name="Smit S."/>
            <person name="Geurts R."/>
        </authorList>
    </citation>
    <scope>NUCLEOTIDE SEQUENCE [LARGE SCALE GENOMIC DNA]</scope>
    <source>
        <strain evidence="3">cv. WU1-14</strain>
    </source>
</reference>
<name>A0A2P5CMK3_PARAD</name>
<protein>
    <submittedName>
        <fullName evidence="2">Uncharacterized protein</fullName>
    </submittedName>
</protein>
<organism evidence="2 3">
    <name type="scientific">Parasponia andersonii</name>
    <name type="common">Sponia andersonii</name>
    <dbReference type="NCBI Taxonomy" id="3476"/>
    <lineage>
        <taxon>Eukaryota</taxon>
        <taxon>Viridiplantae</taxon>
        <taxon>Streptophyta</taxon>
        <taxon>Embryophyta</taxon>
        <taxon>Tracheophyta</taxon>
        <taxon>Spermatophyta</taxon>
        <taxon>Magnoliopsida</taxon>
        <taxon>eudicotyledons</taxon>
        <taxon>Gunneridae</taxon>
        <taxon>Pentapetalae</taxon>
        <taxon>rosids</taxon>
        <taxon>fabids</taxon>
        <taxon>Rosales</taxon>
        <taxon>Cannabaceae</taxon>
        <taxon>Parasponia</taxon>
    </lineage>
</organism>
<keyword evidence="3" id="KW-1185">Reference proteome</keyword>
<dbReference type="AlphaFoldDB" id="A0A2P5CMK3"/>
<accession>A0A2P5CMK3</accession>
<gene>
    <name evidence="2" type="ORF">PanWU01x14_139640</name>
</gene>
<dbReference type="Proteomes" id="UP000237105">
    <property type="component" value="Unassembled WGS sequence"/>
</dbReference>
<dbReference type="EMBL" id="JXTB01000114">
    <property type="protein sequence ID" value="PON62264.1"/>
    <property type="molecule type" value="Genomic_DNA"/>
</dbReference>
<feature type="region of interest" description="Disordered" evidence="1">
    <location>
        <begin position="1"/>
        <end position="30"/>
    </location>
</feature>
<evidence type="ECO:0000313" key="3">
    <source>
        <dbReference type="Proteomes" id="UP000237105"/>
    </source>
</evidence>
<evidence type="ECO:0000256" key="1">
    <source>
        <dbReference type="SAM" id="MobiDB-lite"/>
    </source>
</evidence>
<sequence>MAKNEGIMNLEKKKKENKTGNTQTQLRKKKRTQLGKIIKMSNKNQNKGRSMRMETKRVSKEWWVSSGLVWFCGLRGVQVKCYKRRRICACVKVRAFSVP</sequence>
<comment type="caution">
    <text evidence="2">The sequence shown here is derived from an EMBL/GenBank/DDBJ whole genome shotgun (WGS) entry which is preliminary data.</text>
</comment>